<proteinExistence type="predicted"/>
<organism evidence="2 3">
    <name type="scientific">Methyloceanibacter marginalis</name>
    <dbReference type="NCBI Taxonomy" id="1774971"/>
    <lineage>
        <taxon>Bacteria</taxon>
        <taxon>Pseudomonadati</taxon>
        <taxon>Pseudomonadota</taxon>
        <taxon>Alphaproteobacteria</taxon>
        <taxon>Hyphomicrobiales</taxon>
        <taxon>Hyphomicrobiaceae</taxon>
        <taxon>Methyloceanibacter</taxon>
    </lineage>
</organism>
<dbReference type="Pfam" id="PF19606">
    <property type="entry name" value="DUF6111"/>
    <property type="match status" value="1"/>
</dbReference>
<dbReference type="AlphaFoldDB" id="A0A1E3WA82"/>
<dbReference type="OrthoDB" id="7366326at2"/>
<reference evidence="2 3" key="1">
    <citation type="journal article" date="2016" name="Environ. Microbiol.">
        <title>New Methyloceanibacter diversity from North Sea sediments includes methanotroph containing solely the soluble methane monooxygenase.</title>
        <authorList>
            <person name="Vekeman B."/>
            <person name="Kerckhof F.M."/>
            <person name="Cremers G."/>
            <person name="de Vos P."/>
            <person name="Vandamme P."/>
            <person name="Boon N."/>
            <person name="Op den Camp H.J."/>
            <person name="Heylen K."/>
        </authorList>
    </citation>
    <scope>NUCLEOTIDE SEQUENCE [LARGE SCALE GENOMIC DNA]</scope>
    <source>
        <strain evidence="2 3">R-67177</strain>
    </source>
</reference>
<keyword evidence="1" id="KW-1133">Transmembrane helix</keyword>
<sequence>MLRIALIDILLFALPFLIYAAYMVWVKGRAPASAMTGAPIFWLLTIGFGLLIAVTVTLVQFSGGSPEGTYHPPVVKTA</sequence>
<feature type="transmembrane region" description="Helical" evidence="1">
    <location>
        <begin position="6"/>
        <end position="26"/>
    </location>
</feature>
<keyword evidence="1" id="KW-0472">Membrane</keyword>
<feature type="transmembrane region" description="Helical" evidence="1">
    <location>
        <begin position="38"/>
        <end position="61"/>
    </location>
</feature>
<protein>
    <submittedName>
        <fullName evidence="2">Uncharacterized protein</fullName>
    </submittedName>
</protein>
<dbReference type="InterPro" id="IPR046093">
    <property type="entry name" value="DUF6111"/>
</dbReference>
<dbReference type="RefSeq" id="WP_069624064.1">
    <property type="nucleotide sequence ID" value="NZ_LPWD01000241.1"/>
</dbReference>
<gene>
    <name evidence="2" type="ORF">AUC71_13680</name>
</gene>
<evidence type="ECO:0000313" key="3">
    <source>
        <dbReference type="Proteomes" id="UP000095042"/>
    </source>
</evidence>
<accession>A0A1E3WA82</accession>
<name>A0A1E3WA82_9HYPH</name>
<dbReference type="Proteomes" id="UP000095042">
    <property type="component" value="Unassembled WGS sequence"/>
</dbReference>
<evidence type="ECO:0000256" key="1">
    <source>
        <dbReference type="SAM" id="Phobius"/>
    </source>
</evidence>
<keyword evidence="1" id="KW-0812">Transmembrane</keyword>
<comment type="caution">
    <text evidence="2">The sequence shown here is derived from an EMBL/GenBank/DDBJ whole genome shotgun (WGS) entry which is preliminary data.</text>
</comment>
<evidence type="ECO:0000313" key="2">
    <source>
        <dbReference type="EMBL" id="ODS02735.1"/>
    </source>
</evidence>
<keyword evidence="3" id="KW-1185">Reference proteome</keyword>
<dbReference type="EMBL" id="LPWD01000241">
    <property type="protein sequence ID" value="ODS02735.1"/>
    <property type="molecule type" value="Genomic_DNA"/>
</dbReference>